<keyword evidence="6" id="KW-1185">Reference proteome</keyword>
<evidence type="ECO:0008006" key="7">
    <source>
        <dbReference type="Google" id="ProtNLM"/>
    </source>
</evidence>
<dbReference type="EMBL" id="JANKHO010000737">
    <property type="protein sequence ID" value="KAJ3506699.1"/>
    <property type="molecule type" value="Genomic_DNA"/>
</dbReference>
<organism evidence="5 6">
    <name type="scientific">Agrocybe chaxingu</name>
    <dbReference type="NCBI Taxonomy" id="84603"/>
    <lineage>
        <taxon>Eukaryota</taxon>
        <taxon>Fungi</taxon>
        <taxon>Dikarya</taxon>
        <taxon>Basidiomycota</taxon>
        <taxon>Agaricomycotina</taxon>
        <taxon>Agaricomycetes</taxon>
        <taxon>Agaricomycetidae</taxon>
        <taxon>Agaricales</taxon>
        <taxon>Agaricineae</taxon>
        <taxon>Strophariaceae</taxon>
        <taxon>Agrocybe</taxon>
    </lineage>
</organism>
<feature type="compositionally biased region" description="Polar residues" evidence="4">
    <location>
        <begin position="260"/>
        <end position="278"/>
    </location>
</feature>
<evidence type="ECO:0000313" key="5">
    <source>
        <dbReference type="EMBL" id="KAJ3506699.1"/>
    </source>
</evidence>
<reference evidence="5" key="1">
    <citation type="submission" date="2022-07" db="EMBL/GenBank/DDBJ databases">
        <title>Genome Sequence of Agrocybe chaxingu.</title>
        <authorList>
            <person name="Buettner E."/>
        </authorList>
    </citation>
    <scope>NUCLEOTIDE SEQUENCE</scope>
    <source>
        <strain evidence="5">MP-N11</strain>
    </source>
</reference>
<dbReference type="PANTHER" id="PTHR13031">
    <property type="entry name" value="RIBONUCLEASE P SUBUNIT P30"/>
    <property type="match status" value="1"/>
</dbReference>
<dbReference type="InterPro" id="IPR016195">
    <property type="entry name" value="Pol/histidinol_Pase-like"/>
</dbReference>
<dbReference type="GO" id="GO:0005655">
    <property type="term" value="C:nucleolar ribonuclease P complex"/>
    <property type="evidence" value="ECO:0007669"/>
    <property type="project" value="TreeGrafter"/>
</dbReference>
<keyword evidence="3" id="KW-0819">tRNA processing</keyword>
<sequence length="312" mass="33558">MNAMESRVDLLIKVGYTVIAFSQTVQKRVDPKTHVNVLDALIARLRPRAGVLYLKRLNIVLDQDSEKGFGLINANVPLFNSYDLLALVPTTQTTFSLACLTHSLPSQLTAHVISLPLTLPRLPYHLKHTLVRTAIKNGCVFEINYVGALGGEQDATLVDADAAESGPGAKRNWWAATRELIRVTKGKGLIISGGVVVEADIRPPRDVANLIAVSGLAQDAAHDACTKNAKSVVARAQTRKTYRAVLSEPKVVFPDGWAASDSSAAEPSLNAESNTSAQKRPRQDSEPSPAATPLAGTSSRKKKRKQNLQAGT</sequence>
<dbReference type="OrthoDB" id="17948at2759"/>
<dbReference type="PANTHER" id="PTHR13031:SF0">
    <property type="entry name" value="RIBONUCLEASE P PROTEIN SUBUNIT P30"/>
    <property type="match status" value="1"/>
</dbReference>
<dbReference type="GO" id="GO:0008033">
    <property type="term" value="P:tRNA processing"/>
    <property type="evidence" value="ECO:0007669"/>
    <property type="project" value="UniProtKB-KW"/>
</dbReference>
<comment type="similarity">
    <text evidence="2">Belongs to the eukaryotic/archaeal RNase P protein component 3 family.</text>
</comment>
<comment type="subcellular location">
    <subcellularLocation>
        <location evidence="1">Nucleus</location>
    </subcellularLocation>
</comment>
<protein>
    <recommendedName>
        <fullName evidence="7">PHP domain-like protein</fullName>
    </recommendedName>
</protein>
<evidence type="ECO:0000256" key="2">
    <source>
        <dbReference type="ARBA" id="ARBA00007331"/>
    </source>
</evidence>
<evidence type="ECO:0000313" key="6">
    <source>
        <dbReference type="Proteomes" id="UP001148786"/>
    </source>
</evidence>
<name>A0A9W8MW48_9AGAR</name>
<dbReference type="Proteomes" id="UP001148786">
    <property type="component" value="Unassembled WGS sequence"/>
</dbReference>
<gene>
    <name evidence="5" type="ORF">NLJ89_g6728</name>
</gene>
<comment type="caution">
    <text evidence="5">The sequence shown here is derived from an EMBL/GenBank/DDBJ whole genome shotgun (WGS) entry which is preliminary data.</text>
</comment>
<proteinExistence type="inferred from homology"/>
<evidence type="ECO:0000256" key="3">
    <source>
        <dbReference type="ARBA" id="ARBA00022694"/>
    </source>
</evidence>
<dbReference type="InterPro" id="IPR002738">
    <property type="entry name" value="RNase_P_p30"/>
</dbReference>
<dbReference type="GO" id="GO:0003723">
    <property type="term" value="F:RNA binding"/>
    <property type="evidence" value="ECO:0007669"/>
    <property type="project" value="TreeGrafter"/>
</dbReference>
<dbReference type="AlphaFoldDB" id="A0A9W8MW48"/>
<evidence type="ECO:0000256" key="4">
    <source>
        <dbReference type="SAM" id="MobiDB-lite"/>
    </source>
</evidence>
<evidence type="ECO:0000256" key="1">
    <source>
        <dbReference type="ARBA" id="ARBA00004123"/>
    </source>
</evidence>
<accession>A0A9W8MW48</accession>
<feature type="region of interest" description="Disordered" evidence="4">
    <location>
        <begin position="259"/>
        <end position="312"/>
    </location>
</feature>
<dbReference type="SUPFAM" id="SSF89550">
    <property type="entry name" value="PHP domain-like"/>
    <property type="match status" value="1"/>
</dbReference>
<dbReference type="Gene3D" id="3.20.20.140">
    <property type="entry name" value="Metal-dependent hydrolases"/>
    <property type="match status" value="1"/>
</dbReference>
<dbReference type="Pfam" id="PF01876">
    <property type="entry name" value="RNase_P_p30"/>
    <property type="match status" value="1"/>
</dbReference>